<dbReference type="InterPro" id="IPR046171">
    <property type="entry name" value="DUF6173"/>
</dbReference>
<keyword evidence="2" id="KW-1185">Reference proteome</keyword>
<name>A0A2R8A7N1_9RHOB</name>
<sequence>MNKIQTTAELIEGEVLARAYHDDGEDMVEHAAKPPNRQKSAAEWAYERVILYIQKFEEHLDPEHEVAMGFAGSDVGSLHISGMGFFAPDLISFYGLDDFGAKRQLLQHVSQLNVMLHAAPKLKPQARRIGFALSEQLDRDSESA</sequence>
<dbReference type="EMBL" id="OMKW01000001">
    <property type="protein sequence ID" value="SPF28212.1"/>
    <property type="molecule type" value="Genomic_DNA"/>
</dbReference>
<dbReference type="AlphaFoldDB" id="A0A2R8A7N1"/>
<accession>A0A2R8A7N1</accession>
<gene>
    <name evidence="1" type="ORF">POI8812_00510</name>
</gene>
<reference evidence="1 2" key="1">
    <citation type="submission" date="2018-03" db="EMBL/GenBank/DDBJ databases">
        <authorList>
            <person name="Keele B.F."/>
        </authorList>
    </citation>
    <scope>NUCLEOTIDE SEQUENCE [LARGE SCALE GENOMIC DNA]</scope>
    <source>
        <strain evidence="1 2">CeCT 8812</strain>
    </source>
</reference>
<evidence type="ECO:0000313" key="1">
    <source>
        <dbReference type="EMBL" id="SPF28212.1"/>
    </source>
</evidence>
<organism evidence="1 2">
    <name type="scientific">Pontivivens insulae</name>
    <dbReference type="NCBI Taxonomy" id="1639689"/>
    <lineage>
        <taxon>Bacteria</taxon>
        <taxon>Pseudomonadati</taxon>
        <taxon>Pseudomonadota</taxon>
        <taxon>Alphaproteobacteria</taxon>
        <taxon>Rhodobacterales</taxon>
        <taxon>Paracoccaceae</taxon>
        <taxon>Pontivivens</taxon>
    </lineage>
</organism>
<dbReference type="Proteomes" id="UP000244932">
    <property type="component" value="Unassembled WGS sequence"/>
</dbReference>
<dbReference type="RefSeq" id="WP_219928818.1">
    <property type="nucleotide sequence ID" value="NZ_OMKW01000001.1"/>
</dbReference>
<protein>
    <submittedName>
        <fullName evidence="1">Uncharacterized protein</fullName>
    </submittedName>
</protein>
<dbReference type="Pfam" id="PF19670">
    <property type="entry name" value="DUF6173"/>
    <property type="match status" value="1"/>
</dbReference>
<proteinExistence type="predicted"/>
<evidence type="ECO:0000313" key="2">
    <source>
        <dbReference type="Proteomes" id="UP000244932"/>
    </source>
</evidence>